<dbReference type="HOGENOM" id="CLU_000960_27_5_1"/>
<protein>
    <recommendedName>
        <fullName evidence="6">Major facilitator superfamily (MFS) profile domain-containing protein</fullName>
    </recommendedName>
</protein>
<feature type="transmembrane region" description="Helical" evidence="5">
    <location>
        <begin position="163"/>
        <end position="182"/>
    </location>
</feature>
<dbReference type="InterPro" id="IPR036259">
    <property type="entry name" value="MFS_trans_sf"/>
</dbReference>
<dbReference type="Pfam" id="PF07690">
    <property type="entry name" value="MFS_1"/>
    <property type="match status" value="1"/>
</dbReference>
<comment type="subcellular location">
    <subcellularLocation>
        <location evidence="1">Membrane</location>
        <topology evidence="1">Multi-pass membrane protein</topology>
    </subcellularLocation>
</comment>
<dbReference type="InterPro" id="IPR020846">
    <property type="entry name" value="MFS_dom"/>
</dbReference>
<keyword evidence="2 5" id="KW-0812">Transmembrane</keyword>
<dbReference type="AlphaFoldDB" id="A0A0C3DNH4"/>
<keyword evidence="3 5" id="KW-1133">Transmembrane helix</keyword>
<feature type="transmembrane region" description="Helical" evidence="5">
    <location>
        <begin position="194"/>
        <end position="214"/>
    </location>
</feature>
<dbReference type="GO" id="GO:0016020">
    <property type="term" value="C:membrane"/>
    <property type="evidence" value="ECO:0007669"/>
    <property type="project" value="UniProtKB-SubCell"/>
</dbReference>
<evidence type="ECO:0000313" key="8">
    <source>
        <dbReference type="Proteomes" id="UP000054321"/>
    </source>
</evidence>
<reference evidence="7 8" key="1">
    <citation type="submission" date="2014-04" db="EMBL/GenBank/DDBJ databases">
        <authorList>
            <consortium name="DOE Joint Genome Institute"/>
            <person name="Kuo A."/>
            <person name="Martino E."/>
            <person name="Perotto S."/>
            <person name="Kohler A."/>
            <person name="Nagy L.G."/>
            <person name="Floudas D."/>
            <person name="Copeland A."/>
            <person name="Barry K.W."/>
            <person name="Cichocki N."/>
            <person name="Veneault-Fourrey C."/>
            <person name="LaButti K."/>
            <person name="Lindquist E.A."/>
            <person name="Lipzen A."/>
            <person name="Lundell T."/>
            <person name="Morin E."/>
            <person name="Murat C."/>
            <person name="Sun H."/>
            <person name="Tunlid A."/>
            <person name="Henrissat B."/>
            <person name="Grigoriev I.V."/>
            <person name="Hibbett D.S."/>
            <person name="Martin F."/>
            <person name="Nordberg H.P."/>
            <person name="Cantor M.N."/>
            <person name="Hua S.X."/>
        </authorList>
    </citation>
    <scope>NUCLEOTIDE SEQUENCE [LARGE SCALE GENOMIC DNA]</scope>
    <source>
        <strain evidence="7 8">Zn</strain>
    </source>
</reference>
<sequence length="510" mass="54145">MATEILTETLEMQAIVEGDAADRSPETIPRRSALQSVTIILVVSGATFLNSMVNGLLIVGLPTIAKDLELASNLIFWPSSVFSLACGSTLLLSGSIADILGARPLFLLGSAIYMLLTLITGFLQTGIELIVFRALHGISLALCLPSAVSILANSLQQGKWRNIGFGALGAGQPLGFAAGLVVSGALLDSLGWRWAFWIVAAVSGLITVAAFFALPKDTSRASIAWNQLRKIDWTGAILSSASLGLLSYVMAIVGQPRSEWTHLSLILPACLSATLGATFFYWVHRQEKLSKPCMIPLSLFKNRIFTSICVVIFLTWASFNSASVLLTLVFQDVQNLSASQTSLRFIPDVVTGVLMNLGVGFLIHKMSTYWLVLVATLVTLAAPLLLARMDEGSSYWVAAFPAMCLIPISADVLYTVSNLVISSSFPENTQGLAGGVFNVVVQVANSVGLGITSIVATSITASKSVSTQPASKLMSGYHGSFWVCFGGMAIASLISGTTLRGIGRIGQKRD</sequence>
<feature type="transmembrane region" description="Helical" evidence="5">
    <location>
        <begin position="260"/>
        <end position="283"/>
    </location>
</feature>
<dbReference type="SUPFAM" id="SSF103473">
    <property type="entry name" value="MFS general substrate transporter"/>
    <property type="match status" value="1"/>
</dbReference>
<feature type="transmembrane region" description="Helical" evidence="5">
    <location>
        <begin position="304"/>
        <end position="330"/>
    </location>
</feature>
<dbReference type="InterPro" id="IPR011701">
    <property type="entry name" value="MFS"/>
</dbReference>
<reference evidence="8" key="2">
    <citation type="submission" date="2015-01" db="EMBL/GenBank/DDBJ databases">
        <title>Evolutionary Origins and Diversification of the Mycorrhizal Mutualists.</title>
        <authorList>
            <consortium name="DOE Joint Genome Institute"/>
            <consortium name="Mycorrhizal Genomics Consortium"/>
            <person name="Kohler A."/>
            <person name="Kuo A."/>
            <person name="Nagy L.G."/>
            <person name="Floudas D."/>
            <person name="Copeland A."/>
            <person name="Barry K.W."/>
            <person name="Cichocki N."/>
            <person name="Veneault-Fourrey C."/>
            <person name="LaButti K."/>
            <person name="Lindquist E.A."/>
            <person name="Lipzen A."/>
            <person name="Lundell T."/>
            <person name="Morin E."/>
            <person name="Murat C."/>
            <person name="Riley R."/>
            <person name="Ohm R."/>
            <person name="Sun H."/>
            <person name="Tunlid A."/>
            <person name="Henrissat B."/>
            <person name="Grigoriev I.V."/>
            <person name="Hibbett D.S."/>
            <person name="Martin F."/>
        </authorList>
    </citation>
    <scope>NUCLEOTIDE SEQUENCE [LARGE SCALE GENOMIC DNA]</scope>
    <source>
        <strain evidence="8">Zn</strain>
    </source>
</reference>
<organism evidence="7 8">
    <name type="scientific">Oidiodendron maius (strain Zn)</name>
    <dbReference type="NCBI Taxonomy" id="913774"/>
    <lineage>
        <taxon>Eukaryota</taxon>
        <taxon>Fungi</taxon>
        <taxon>Dikarya</taxon>
        <taxon>Ascomycota</taxon>
        <taxon>Pezizomycotina</taxon>
        <taxon>Leotiomycetes</taxon>
        <taxon>Leotiomycetes incertae sedis</taxon>
        <taxon>Myxotrichaceae</taxon>
        <taxon>Oidiodendron</taxon>
    </lineage>
</organism>
<feature type="transmembrane region" description="Helical" evidence="5">
    <location>
        <begin position="479"/>
        <end position="499"/>
    </location>
</feature>
<keyword evidence="8" id="KW-1185">Reference proteome</keyword>
<dbReference type="Gene3D" id="1.20.1720.10">
    <property type="entry name" value="Multidrug resistance protein D"/>
    <property type="match status" value="1"/>
</dbReference>
<feature type="domain" description="Major facilitator superfamily (MFS) profile" evidence="6">
    <location>
        <begin position="39"/>
        <end position="504"/>
    </location>
</feature>
<feature type="transmembrane region" description="Helical" evidence="5">
    <location>
        <begin position="435"/>
        <end position="459"/>
    </location>
</feature>
<gene>
    <name evidence="7" type="ORF">OIDMADRAFT_177720</name>
</gene>
<evidence type="ECO:0000256" key="5">
    <source>
        <dbReference type="SAM" id="Phobius"/>
    </source>
</evidence>
<feature type="transmembrane region" description="Helical" evidence="5">
    <location>
        <begin position="395"/>
        <end position="414"/>
    </location>
</feature>
<feature type="transmembrane region" description="Helical" evidence="5">
    <location>
        <begin position="130"/>
        <end position="151"/>
    </location>
</feature>
<proteinExistence type="predicted"/>
<evidence type="ECO:0000259" key="6">
    <source>
        <dbReference type="PROSITE" id="PS50850"/>
    </source>
</evidence>
<dbReference type="Proteomes" id="UP000054321">
    <property type="component" value="Unassembled WGS sequence"/>
</dbReference>
<accession>A0A0C3DNH4</accession>
<feature type="transmembrane region" description="Helical" evidence="5">
    <location>
        <begin position="39"/>
        <end position="62"/>
    </location>
</feature>
<dbReference type="PANTHER" id="PTHR42718">
    <property type="entry name" value="MAJOR FACILITATOR SUPERFAMILY MULTIDRUG TRANSPORTER MFSC"/>
    <property type="match status" value="1"/>
</dbReference>
<feature type="transmembrane region" description="Helical" evidence="5">
    <location>
        <begin position="235"/>
        <end position="254"/>
    </location>
</feature>
<dbReference type="InParanoid" id="A0A0C3DNH4"/>
<dbReference type="OrthoDB" id="2130629at2759"/>
<feature type="transmembrane region" description="Helical" evidence="5">
    <location>
        <begin position="370"/>
        <end position="389"/>
    </location>
</feature>
<keyword evidence="4 5" id="KW-0472">Membrane</keyword>
<name>A0A0C3DNH4_OIDMZ</name>
<evidence type="ECO:0000313" key="7">
    <source>
        <dbReference type="EMBL" id="KIN03583.1"/>
    </source>
</evidence>
<evidence type="ECO:0000256" key="2">
    <source>
        <dbReference type="ARBA" id="ARBA00022692"/>
    </source>
</evidence>
<evidence type="ECO:0000256" key="3">
    <source>
        <dbReference type="ARBA" id="ARBA00022989"/>
    </source>
</evidence>
<evidence type="ECO:0000256" key="1">
    <source>
        <dbReference type="ARBA" id="ARBA00004141"/>
    </source>
</evidence>
<feature type="transmembrane region" description="Helical" evidence="5">
    <location>
        <begin position="105"/>
        <end position="124"/>
    </location>
</feature>
<feature type="transmembrane region" description="Helical" evidence="5">
    <location>
        <begin position="74"/>
        <end position="93"/>
    </location>
</feature>
<feature type="transmembrane region" description="Helical" evidence="5">
    <location>
        <begin position="342"/>
        <end position="363"/>
    </location>
</feature>
<dbReference type="GO" id="GO:0022857">
    <property type="term" value="F:transmembrane transporter activity"/>
    <property type="evidence" value="ECO:0007669"/>
    <property type="project" value="InterPro"/>
</dbReference>
<evidence type="ECO:0000256" key="4">
    <source>
        <dbReference type="ARBA" id="ARBA00023136"/>
    </source>
</evidence>
<dbReference type="PROSITE" id="PS50850">
    <property type="entry name" value="MFS"/>
    <property type="match status" value="1"/>
</dbReference>
<dbReference type="PANTHER" id="PTHR42718:SF10">
    <property type="entry name" value="TRANSPORTER, PUTATIVE (AFU_ORTHOLOGUE AFUA_8G06760)-RELATED"/>
    <property type="match status" value="1"/>
</dbReference>
<dbReference type="Gene3D" id="1.20.1250.20">
    <property type="entry name" value="MFS general substrate transporter like domains"/>
    <property type="match status" value="1"/>
</dbReference>
<dbReference type="EMBL" id="KN832873">
    <property type="protein sequence ID" value="KIN03583.1"/>
    <property type="molecule type" value="Genomic_DNA"/>
</dbReference>